<evidence type="ECO:0000256" key="3">
    <source>
        <dbReference type="ARBA" id="ARBA00023242"/>
    </source>
</evidence>
<evidence type="ECO:0000256" key="2">
    <source>
        <dbReference type="ARBA" id="ARBA00022723"/>
    </source>
</evidence>
<dbReference type="Pfam" id="PF02373">
    <property type="entry name" value="JmjC"/>
    <property type="match status" value="1"/>
</dbReference>
<dbReference type="PROSITE" id="PS51184">
    <property type="entry name" value="JMJC"/>
    <property type="match status" value="1"/>
</dbReference>
<dbReference type="Proteomes" id="UP000594262">
    <property type="component" value="Unplaced"/>
</dbReference>
<feature type="compositionally biased region" description="Low complexity" evidence="4">
    <location>
        <begin position="387"/>
        <end position="403"/>
    </location>
</feature>
<feature type="domain" description="JmjC" evidence="5">
    <location>
        <begin position="853"/>
        <end position="1059"/>
    </location>
</feature>
<dbReference type="PANTHER" id="PTHR12549">
    <property type="entry name" value="JMJC DOMAIN-CONTAINING HISTONE DEMETHYLATION PROTEIN"/>
    <property type="match status" value="1"/>
</dbReference>
<feature type="region of interest" description="Disordered" evidence="4">
    <location>
        <begin position="380"/>
        <end position="446"/>
    </location>
</feature>
<dbReference type="RefSeq" id="XP_066930508.1">
    <property type="nucleotide sequence ID" value="XM_067074407.1"/>
</dbReference>
<keyword evidence="7" id="KW-1185">Reference proteome</keyword>
<feature type="region of interest" description="Disordered" evidence="4">
    <location>
        <begin position="291"/>
        <end position="327"/>
    </location>
</feature>
<evidence type="ECO:0000256" key="4">
    <source>
        <dbReference type="SAM" id="MobiDB-lite"/>
    </source>
</evidence>
<dbReference type="InterPro" id="IPR003347">
    <property type="entry name" value="JmjC_dom"/>
</dbReference>
<dbReference type="GO" id="GO:0031490">
    <property type="term" value="F:chromatin DNA binding"/>
    <property type="evidence" value="ECO:0007669"/>
    <property type="project" value="TreeGrafter"/>
</dbReference>
<dbReference type="GO" id="GO:0000785">
    <property type="term" value="C:chromatin"/>
    <property type="evidence" value="ECO:0007669"/>
    <property type="project" value="TreeGrafter"/>
</dbReference>
<reference evidence="6" key="1">
    <citation type="submission" date="2021-01" db="UniProtKB">
        <authorList>
            <consortium name="EnsemblMetazoa"/>
        </authorList>
    </citation>
    <scope>IDENTIFICATION</scope>
</reference>
<evidence type="ECO:0000313" key="6">
    <source>
        <dbReference type="EnsemblMetazoa" id="CLYHEMP012219.1"/>
    </source>
</evidence>
<dbReference type="SMART" id="SM00558">
    <property type="entry name" value="JmjC"/>
    <property type="match status" value="1"/>
</dbReference>
<dbReference type="OrthoDB" id="1667110at2759"/>
<dbReference type="InterPro" id="IPR045109">
    <property type="entry name" value="LSDs-like"/>
</dbReference>
<accession>A0A7M5VGW7</accession>
<keyword evidence="2" id="KW-0479">Metal-binding</keyword>
<dbReference type="GO" id="GO:0032454">
    <property type="term" value="F:histone H3K9 demethylase activity"/>
    <property type="evidence" value="ECO:0007669"/>
    <property type="project" value="InterPro"/>
</dbReference>
<dbReference type="Gene3D" id="2.60.120.650">
    <property type="entry name" value="Cupin"/>
    <property type="match status" value="1"/>
</dbReference>
<dbReference type="SUPFAM" id="SSF51197">
    <property type="entry name" value="Clavaminate synthase-like"/>
    <property type="match status" value="1"/>
</dbReference>
<dbReference type="GO" id="GO:0006357">
    <property type="term" value="P:regulation of transcription by RNA polymerase II"/>
    <property type="evidence" value="ECO:0007669"/>
    <property type="project" value="TreeGrafter"/>
</dbReference>
<comment type="subcellular location">
    <subcellularLocation>
        <location evidence="1">Nucleus</location>
    </subcellularLocation>
</comment>
<keyword evidence="3" id="KW-0539">Nucleus</keyword>
<dbReference type="GO" id="GO:0046872">
    <property type="term" value="F:metal ion binding"/>
    <property type="evidence" value="ECO:0007669"/>
    <property type="project" value="UniProtKB-KW"/>
</dbReference>
<evidence type="ECO:0000256" key="1">
    <source>
        <dbReference type="ARBA" id="ARBA00004123"/>
    </source>
</evidence>
<dbReference type="AlphaFoldDB" id="A0A7M5VGW7"/>
<dbReference type="PANTHER" id="PTHR12549:SF38">
    <property type="entry name" value="JMJC DOMAIN-CONTAINING HISTONE DEMETHYLASE 2, ISOFORM A"/>
    <property type="match status" value="1"/>
</dbReference>
<feature type="compositionally biased region" description="Polar residues" evidence="4">
    <location>
        <begin position="314"/>
        <end position="324"/>
    </location>
</feature>
<organism evidence="6 7">
    <name type="scientific">Clytia hemisphaerica</name>
    <dbReference type="NCBI Taxonomy" id="252671"/>
    <lineage>
        <taxon>Eukaryota</taxon>
        <taxon>Metazoa</taxon>
        <taxon>Cnidaria</taxon>
        <taxon>Hydrozoa</taxon>
        <taxon>Hydroidolina</taxon>
        <taxon>Leptothecata</taxon>
        <taxon>Obeliida</taxon>
        <taxon>Clytiidae</taxon>
        <taxon>Clytia</taxon>
    </lineage>
</organism>
<dbReference type="EnsemblMetazoa" id="CLYHEMT012219.1">
    <property type="protein sequence ID" value="CLYHEMP012219.1"/>
    <property type="gene ID" value="CLYHEMG012219"/>
</dbReference>
<evidence type="ECO:0000313" key="7">
    <source>
        <dbReference type="Proteomes" id="UP000594262"/>
    </source>
</evidence>
<proteinExistence type="predicted"/>
<name>A0A7M5VGW7_9CNID</name>
<dbReference type="GO" id="GO:0000118">
    <property type="term" value="C:histone deacetylase complex"/>
    <property type="evidence" value="ECO:0007669"/>
    <property type="project" value="TreeGrafter"/>
</dbReference>
<protein>
    <recommendedName>
        <fullName evidence="5">JmjC domain-containing protein</fullName>
    </recommendedName>
</protein>
<dbReference type="GeneID" id="136818047"/>
<sequence length="1098" mass="126228">MFITNVLPGKRCLIVDERTSSATRRKKVEKQTIFHHGIIRRSNHPPSKQQQKDLELLIEHTDGSSKKFQTWKPNNCVGKQFFIEYLIVEVLVEGQRCLALTFMPFDEDSDTSDHIYLQYFGTKKVEKISKSLLIPYKNFVTNKDSRSKSSNYRYYQLEDCAQWFQSLKMELILFKSLYAVSPCSVKVFNNKSGNQLEGTISKHNIINRTIDVIVRDSKNVTVDLHLDQIEFNYTSNSGLNDMLNGNAPSHKRTHHSVTFENLIAWKPPVWINLKENYLELFKKLKSKTKSDSQFLKARSPPPPRKRSRSIASSLSIENPQSVPTKLSLPSPDFLSNLSEFSPNTQIKKFIELSDLSHSLGPSPYASPVDHSLFTFPTHNSREASAKSTPTEESPSEPVTVSSTKKQKKKRYFFPKEEISDQDSATESIDLKQKRKSKQDSDGPASKKAKAFEAYLQKKTCLAYRNLPRCLDCNQDYREDEEKHQKKNDENELTCRFSMFRTLRKMESGKVKSAGFCTTDVAEESDLFHWKFQDNTLLDLATCKSILSEIGAQFEQLVLQEQQAQTWTKTLPKLAWKRAVLRVRELCDLCATSIFNNHWTCEACGLSICLDCFFAKFKKKGKNLPWAECESTGMDHKIEELRVTQIIPDGILETLYEDLLKTCEEIKLDFKRLDLLEYPEATDMSILESNINWRKNPLDSIVDQMNVNIESAIPSTPANCAWFCDGRMLHINQPRLTSQAMDLFKSEWAKGKPVIVSNVHKNMNRDLWTPESFERDFGGELNDIVNCFDGTIMEKMPIREFWRGFEKIKERPECKQPVALLKLKDWPPGTDFKEKLPNRFHDIMQALPASPYTHRNGEFNLSARLPDFFAVPDLGPKMYNAYGSASYPKAGTTNLHLDISDATNVIAYVGIPDDDEEHHQKEIDDTYKTVDKACCDATKQRIRDPTVRPGALWHIFPAHSAYKIRRFLRKVAKERGMEQQAMSDPIHDQSFYLDQMLLERLRKEEDVEGYAICQCLGDAVFIPAGAPHQVLNLHSCIKVAEDFVAPEHISHCFQLTQEFRYLSDYHTNHEDKLQIKNIIYHAVKDCLGVVKKKHAEDTS</sequence>
<dbReference type="GO" id="GO:0003712">
    <property type="term" value="F:transcription coregulator activity"/>
    <property type="evidence" value="ECO:0007669"/>
    <property type="project" value="TreeGrafter"/>
</dbReference>
<evidence type="ECO:0000259" key="5">
    <source>
        <dbReference type="PROSITE" id="PS51184"/>
    </source>
</evidence>